<dbReference type="AlphaFoldDB" id="A0A9D6Z8F1"/>
<comment type="caution">
    <text evidence="2">The sequence shown here is derived from an EMBL/GenBank/DDBJ whole genome shotgun (WGS) entry which is preliminary data.</text>
</comment>
<dbReference type="InterPro" id="IPR038740">
    <property type="entry name" value="BioF2-like_GNAT_dom"/>
</dbReference>
<feature type="domain" description="BioF2-like acetyltransferase" evidence="1">
    <location>
        <begin position="90"/>
        <end position="218"/>
    </location>
</feature>
<evidence type="ECO:0000259" key="1">
    <source>
        <dbReference type="Pfam" id="PF13480"/>
    </source>
</evidence>
<dbReference type="InterPro" id="IPR016181">
    <property type="entry name" value="Acyl_CoA_acyltransferase"/>
</dbReference>
<dbReference type="Proteomes" id="UP000807825">
    <property type="component" value="Unassembled WGS sequence"/>
</dbReference>
<gene>
    <name evidence="2" type="ORF">HY912_21260</name>
</gene>
<dbReference type="Pfam" id="PF13480">
    <property type="entry name" value="Acetyltransf_6"/>
    <property type="match status" value="1"/>
</dbReference>
<protein>
    <submittedName>
        <fullName evidence="2">GNAT family N-acetyltransferase</fullName>
    </submittedName>
</protein>
<evidence type="ECO:0000313" key="2">
    <source>
        <dbReference type="EMBL" id="MBI5252031.1"/>
    </source>
</evidence>
<reference evidence="2" key="1">
    <citation type="submission" date="2020-07" db="EMBL/GenBank/DDBJ databases">
        <title>Huge and variable diversity of episymbiotic CPR bacteria and DPANN archaea in groundwater ecosystems.</title>
        <authorList>
            <person name="He C.Y."/>
            <person name="Keren R."/>
            <person name="Whittaker M."/>
            <person name="Farag I.F."/>
            <person name="Doudna J."/>
            <person name="Cate J.H.D."/>
            <person name="Banfield J.F."/>
        </authorList>
    </citation>
    <scope>NUCLEOTIDE SEQUENCE</scope>
    <source>
        <strain evidence="2">NC_groundwater_1664_Pr3_B-0.1um_52_9</strain>
    </source>
</reference>
<dbReference type="SUPFAM" id="SSF55729">
    <property type="entry name" value="Acyl-CoA N-acyltransferases (Nat)"/>
    <property type="match status" value="1"/>
</dbReference>
<dbReference type="EMBL" id="JACRDE010000554">
    <property type="protein sequence ID" value="MBI5252031.1"/>
    <property type="molecule type" value="Genomic_DNA"/>
</dbReference>
<accession>A0A9D6Z8F1</accession>
<organism evidence="2 3">
    <name type="scientific">Desulfomonile tiedjei</name>
    <dbReference type="NCBI Taxonomy" id="2358"/>
    <lineage>
        <taxon>Bacteria</taxon>
        <taxon>Pseudomonadati</taxon>
        <taxon>Thermodesulfobacteriota</taxon>
        <taxon>Desulfomonilia</taxon>
        <taxon>Desulfomonilales</taxon>
        <taxon>Desulfomonilaceae</taxon>
        <taxon>Desulfomonile</taxon>
    </lineage>
</organism>
<sequence length="304" mass="34710">MSSEKYAEFLAGIGHRVVRTKDTWWYESSSHVYSNFPYHIPVTVKLNEIDEVLGNTGFAAKYACPIEIGRPSYQHVCTERDYDFATLNQKARNRTRRGLERCSVRRLTFKELAATESLELCRDTWMRHGKPVPSDFEDYWSRFYNAADAASVLETWGAFVGDELGAFLIAVLTDGCMCLRDVCSHSNHLHAHPNNALVYLFTKDAIARQEVSEVSYGLQSLQEGTETLDRFKEGMGFPRRPVGQRIEVNRTLRPILRGPIAKAALRLSRMGNKNQTIRKLSGLLQWYTEQPNLSSSRNGNSRHR</sequence>
<evidence type="ECO:0000313" key="3">
    <source>
        <dbReference type="Proteomes" id="UP000807825"/>
    </source>
</evidence>
<proteinExistence type="predicted"/>
<name>A0A9D6Z8F1_9BACT</name>
<dbReference type="Gene3D" id="3.40.630.30">
    <property type="match status" value="1"/>
</dbReference>